<dbReference type="EMBL" id="JAGQHR010000824">
    <property type="protein sequence ID" value="MCA9729741.1"/>
    <property type="molecule type" value="Genomic_DNA"/>
</dbReference>
<organism evidence="9 10">
    <name type="scientific">Eiseniibacteriota bacterium</name>
    <dbReference type="NCBI Taxonomy" id="2212470"/>
    <lineage>
        <taxon>Bacteria</taxon>
        <taxon>Candidatus Eiseniibacteriota</taxon>
    </lineage>
</organism>
<reference evidence="9" key="1">
    <citation type="submission" date="2020-04" db="EMBL/GenBank/DDBJ databases">
        <authorList>
            <person name="Zhang T."/>
        </authorList>
    </citation>
    <scope>NUCLEOTIDE SEQUENCE</scope>
    <source>
        <strain evidence="9">HKST-UBA01</strain>
    </source>
</reference>
<evidence type="ECO:0000259" key="8">
    <source>
        <dbReference type="Pfam" id="PF02308"/>
    </source>
</evidence>
<feature type="domain" description="MgtC/SapB/SrpB/YhiD N-terminal" evidence="8">
    <location>
        <begin position="12"/>
        <end position="86"/>
    </location>
</feature>
<dbReference type="GO" id="GO:0005886">
    <property type="term" value="C:plasma membrane"/>
    <property type="evidence" value="ECO:0007669"/>
    <property type="project" value="UniProtKB-SubCell"/>
</dbReference>
<comment type="caution">
    <text evidence="9">The sequence shown here is derived from an EMBL/GenBank/DDBJ whole genome shotgun (WGS) entry which is preliminary data.</text>
</comment>
<gene>
    <name evidence="9" type="ORF">KC729_18810</name>
</gene>
<dbReference type="Pfam" id="PF02308">
    <property type="entry name" value="MgtC"/>
    <property type="match status" value="1"/>
</dbReference>
<comment type="similarity">
    <text evidence="2">Belongs to the MgtC/SapB family.</text>
</comment>
<name>A0A956M4J3_UNCEI</name>
<evidence type="ECO:0000313" key="10">
    <source>
        <dbReference type="Proteomes" id="UP000697710"/>
    </source>
</evidence>
<evidence type="ECO:0000256" key="4">
    <source>
        <dbReference type="ARBA" id="ARBA00022692"/>
    </source>
</evidence>
<evidence type="ECO:0000256" key="1">
    <source>
        <dbReference type="ARBA" id="ARBA00004651"/>
    </source>
</evidence>
<dbReference type="InterPro" id="IPR049177">
    <property type="entry name" value="MgtC_SapB_SrpB_YhiD_N"/>
</dbReference>
<comment type="subcellular location">
    <subcellularLocation>
        <location evidence="1">Cell membrane</location>
        <topology evidence="1">Multi-pass membrane protein</topology>
    </subcellularLocation>
</comment>
<keyword evidence="3" id="KW-1003">Cell membrane</keyword>
<feature type="transmembrane region" description="Helical" evidence="7">
    <location>
        <begin position="6"/>
        <end position="25"/>
    </location>
</feature>
<keyword evidence="6 7" id="KW-0472">Membrane</keyword>
<evidence type="ECO:0000313" key="9">
    <source>
        <dbReference type="EMBL" id="MCA9729741.1"/>
    </source>
</evidence>
<evidence type="ECO:0000256" key="7">
    <source>
        <dbReference type="SAM" id="Phobius"/>
    </source>
</evidence>
<feature type="transmembrane region" description="Helical" evidence="7">
    <location>
        <begin position="37"/>
        <end position="57"/>
    </location>
</feature>
<keyword evidence="4 7" id="KW-0812">Transmembrane</keyword>
<protein>
    <submittedName>
        <fullName evidence="9">MgtC/SapB family protein</fullName>
    </submittedName>
</protein>
<feature type="non-terminal residue" evidence="9">
    <location>
        <position position="87"/>
    </location>
</feature>
<dbReference type="PANTHER" id="PTHR33778">
    <property type="entry name" value="PROTEIN MGTC"/>
    <property type="match status" value="1"/>
</dbReference>
<accession>A0A956M4J3</accession>
<keyword evidence="5 7" id="KW-1133">Transmembrane helix</keyword>
<reference evidence="9" key="2">
    <citation type="journal article" date="2021" name="Microbiome">
        <title>Successional dynamics and alternative stable states in a saline activated sludge microbial community over 9 years.</title>
        <authorList>
            <person name="Wang Y."/>
            <person name="Ye J."/>
            <person name="Ju F."/>
            <person name="Liu L."/>
            <person name="Boyd J.A."/>
            <person name="Deng Y."/>
            <person name="Parks D.H."/>
            <person name="Jiang X."/>
            <person name="Yin X."/>
            <person name="Woodcroft B.J."/>
            <person name="Tyson G.W."/>
            <person name="Hugenholtz P."/>
            <person name="Polz M.F."/>
            <person name="Zhang T."/>
        </authorList>
    </citation>
    <scope>NUCLEOTIDE SEQUENCE</scope>
    <source>
        <strain evidence="9">HKST-UBA01</strain>
    </source>
</reference>
<feature type="transmembrane region" description="Helical" evidence="7">
    <location>
        <begin position="69"/>
        <end position="86"/>
    </location>
</feature>
<sequence>MESEWFHAALRLLLASVLGGVIGLERQMRNKSAGVRTHMMVALGSALFAIVSIELPVRTGAPNADPARIAAQIVAGVGFLGAGAILH</sequence>
<evidence type="ECO:0000256" key="5">
    <source>
        <dbReference type="ARBA" id="ARBA00022989"/>
    </source>
</evidence>
<evidence type="ECO:0000256" key="3">
    <source>
        <dbReference type="ARBA" id="ARBA00022475"/>
    </source>
</evidence>
<dbReference type="InterPro" id="IPR003416">
    <property type="entry name" value="MgtC/SapB/SrpB/YhiD_fam"/>
</dbReference>
<evidence type="ECO:0000256" key="2">
    <source>
        <dbReference type="ARBA" id="ARBA00009298"/>
    </source>
</evidence>
<evidence type="ECO:0000256" key="6">
    <source>
        <dbReference type="ARBA" id="ARBA00023136"/>
    </source>
</evidence>
<dbReference type="AlphaFoldDB" id="A0A956M4J3"/>
<dbReference type="Proteomes" id="UP000697710">
    <property type="component" value="Unassembled WGS sequence"/>
</dbReference>
<dbReference type="PANTHER" id="PTHR33778:SF1">
    <property type="entry name" value="MAGNESIUM TRANSPORTER YHID-RELATED"/>
    <property type="match status" value="1"/>
</dbReference>
<dbReference type="PRINTS" id="PR01837">
    <property type="entry name" value="MGTCSAPBPROT"/>
</dbReference>
<proteinExistence type="inferred from homology"/>